<feature type="signal peptide" evidence="1">
    <location>
        <begin position="1"/>
        <end position="23"/>
    </location>
</feature>
<gene>
    <name evidence="2" type="ORF">V6X64_02600</name>
</gene>
<keyword evidence="3" id="KW-1185">Reference proteome</keyword>
<evidence type="ECO:0000313" key="3">
    <source>
        <dbReference type="Proteomes" id="UP001556653"/>
    </source>
</evidence>
<reference evidence="2 3" key="1">
    <citation type="submission" date="2024-02" db="EMBL/GenBank/DDBJ databases">
        <title>New especies of Spiribacter isolated from saline water.</title>
        <authorList>
            <person name="Leon M.J."/>
            <person name="De La Haba R."/>
            <person name="Sanchez-Porro C."/>
            <person name="Ventosa A."/>
        </authorList>
    </citation>
    <scope>NUCLEOTIDE SEQUENCE [LARGE SCALE GENOMIC DNA]</scope>
    <source>
        <strain evidence="3">ag22IC4-227</strain>
    </source>
</reference>
<comment type="caution">
    <text evidence="2">The sequence shown here is derived from an EMBL/GenBank/DDBJ whole genome shotgun (WGS) entry which is preliminary data.</text>
</comment>
<dbReference type="Proteomes" id="UP001556653">
    <property type="component" value="Unassembled WGS sequence"/>
</dbReference>
<keyword evidence="1" id="KW-0732">Signal</keyword>
<feature type="chain" id="PRO_5045689868" evidence="1">
    <location>
        <begin position="24"/>
        <end position="76"/>
    </location>
</feature>
<evidence type="ECO:0000256" key="1">
    <source>
        <dbReference type="SAM" id="SignalP"/>
    </source>
</evidence>
<name>A0ABV3S821_9GAMM</name>
<organism evidence="2 3">
    <name type="scientific">Spiribacter onubensis</name>
    <dbReference type="NCBI Taxonomy" id="3122420"/>
    <lineage>
        <taxon>Bacteria</taxon>
        <taxon>Pseudomonadati</taxon>
        <taxon>Pseudomonadota</taxon>
        <taxon>Gammaproteobacteria</taxon>
        <taxon>Chromatiales</taxon>
        <taxon>Ectothiorhodospiraceae</taxon>
        <taxon>Spiribacter</taxon>
    </lineage>
</organism>
<sequence>MKSVIQGGAIVAVLFSAMGLAAAESEPEWLFAHTADVAEIRDGSLLALPMERDVFASTDQPDREHRYLNAHEFVAL</sequence>
<protein>
    <submittedName>
        <fullName evidence="2">Uncharacterized protein</fullName>
    </submittedName>
</protein>
<proteinExistence type="predicted"/>
<evidence type="ECO:0000313" key="2">
    <source>
        <dbReference type="EMBL" id="MEX0385884.1"/>
    </source>
</evidence>
<dbReference type="EMBL" id="JBAKFJ010000001">
    <property type="protein sequence ID" value="MEX0385884.1"/>
    <property type="molecule type" value="Genomic_DNA"/>
</dbReference>
<accession>A0ABV3S821</accession>
<dbReference type="RefSeq" id="WP_367966367.1">
    <property type="nucleotide sequence ID" value="NZ_JBAKFI010000004.1"/>
</dbReference>